<dbReference type="EMBL" id="MPUH01001496">
    <property type="protein sequence ID" value="OMJ67449.1"/>
    <property type="molecule type" value="Genomic_DNA"/>
</dbReference>
<dbReference type="Proteomes" id="UP000187209">
    <property type="component" value="Unassembled WGS sequence"/>
</dbReference>
<evidence type="ECO:0000313" key="2">
    <source>
        <dbReference type="EMBL" id="OMJ67449.1"/>
    </source>
</evidence>
<organism evidence="2 3">
    <name type="scientific">Stentor coeruleus</name>
    <dbReference type="NCBI Taxonomy" id="5963"/>
    <lineage>
        <taxon>Eukaryota</taxon>
        <taxon>Sar</taxon>
        <taxon>Alveolata</taxon>
        <taxon>Ciliophora</taxon>
        <taxon>Postciliodesmatophora</taxon>
        <taxon>Heterotrichea</taxon>
        <taxon>Heterotrichida</taxon>
        <taxon>Stentoridae</taxon>
        <taxon>Stentor</taxon>
    </lineage>
</organism>
<name>A0A1R2ASF3_9CILI</name>
<proteinExistence type="predicted"/>
<accession>A0A1R2ASF3</accession>
<sequence length="397" mass="45677">MNDFSPNKAEMPLISIQQLGSSPSNTNYNIPISQKGFLTKGNTFSRVVEKYENPHFKVFNDINSHPELSARSGGNFKENSIEISAIAEENSLSEQQFDYELSPILRKSPELSLSSISQCPDIIRNISIDGIFLEPVSAVSLPQTTRNREESQEKVVFRNSLPLKLTENSENIFFMSFEEAYSTFKTLKLEFFNEGIWIKSWKEKFCCIKAEDLDEASLEICEKLVIFAYEGFIPGNFFHERLLSSIFDRLSMYCSTKSTWTDLGFSKNNPYESDLKHDVASLGLLQLLFFERYLTESFSEIYNYCLENSMAFVLIAFDISEICITVLRKKLLNKILNQTPKAIETIFFMYAGCLVYWFNLYRSQEKMPGEINLLVEKLAVKHPDALINLARERWTGV</sequence>
<dbReference type="OrthoDB" id="266227at2759"/>
<keyword evidence="3" id="KW-1185">Reference proteome</keyword>
<reference evidence="2 3" key="1">
    <citation type="submission" date="2016-11" db="EMBL/GenBank/DDBJ databases">
        <title>The macronuclear genome of Stentor coeruleus: a giant cell with tiny introns.</title>
        <authorList>
            <person name="Slabodnick M."/>
            <person name="Ruby J.G."/>
            <person name="Reiff S.B."/>
            <person name="Swart E.C."/>
            <person name="Gosai S."/>
            <person name="Prabakaran S."/>
            <person name="Witkowska E."/>
            <person name="Larue G.E."/>
            <person name="Fisher S."/>
            <person name="Freeman R.M."/>
            <person name="Gunawardena J."/>
            <person name="Chu W."/>
            <person name="Stover N.A."/>
            <person name="Gregory B.D."/>
            <person name="Nowacki M."/>
            <person name="Derisi J."/>
            <person name="Roy S.W."/>
            <person name="Marshall W.F."/>
            <person name="Sood P."/>
        </authorList>
    </citation>
    <scope>NUCLEOTIDE SEQUENCE [LARGE SCALE GENOMIC DNA]</scope>
    <source>
        <strain evidence="2">WM001</strain>
    </source>
</reference>
<gene>
    <name evidence="2" type="ORF">SteCoe_35388</name>
</gene>
<dbReference type="Pfam" id="PF04727">
    <property type="entry name" value="ELMO_CED12"/>
    <property type="match status" value="1"/>
</dbReference>
<evidence type="ECO:0000259" key="1">
    <source>
        <dbReference type="PROSITE" id="PS51335"/>
    </source>
</evidence>
<dbReference type="InterPro" id="IPR006816">
    <property type="entry name" value="ELMO_dom"/>
</dbReference>
<comment type="caution">
    <text evidence="2">The sequence shown here is derived from an EMBL/GenBank/DDBJ whole genome shotgun (WGS) entry which is preliminary data.</text>
</comment>
<feature type="domain" description="ELMO" evidence="1">
    <location>
        <begin position="238"/>
        <end position="386"/>
    </location>
</feature>
<dbReference type="AlphaFoldDB" id="A0A1R2ASF3"/>
<dbReference type="PROSITE" id="PS51335">
    <property type="entry name" value="ELMO"/>
    <property type="match status" value="1"/>
</dbReference>
<protein>
    <recommendedName>
        <fullName evidence="1">ELMO domain-containing protein</fullName>
    </recommendedName>
</protein>
<evidence type="ECO:0000313" key="3">
    <source>
        <dbReference type="Proteomes" id="UP000187209"/>
    </source>
</evidence>